<proteinExistence type="predicted"/>
<sequence>MRRRGLRKQRGQRTAAPATLTPMLPESTRFPEVHGHRGCRGLRPENTVPAFREALRLGVDAVELDVVISADRQVVVSHEPWMSAAICRLPSGAPIRPAEARQHNLYQLPYARIREYDCGRTRHPGFPEQQPAPAAKPLLREVVADLEILTQQLGRPPVKYSIEIKSEPAHEGQFQPPPAELLALVLAELQALQILPRTTLLCFDKRILQLARFEAPTLPLCLLIEDELPLAAHLTALGFTPAVVGPNFRLLTPALAAALATQHIRLVPWTVNEPTDMRAVLALNPWAITTDYPNRLLALR</sequence>
<dbReference type="InterPro" id="IPR030395">
    <property type="entry name" value="GP_PDE_dom"/>
</dbReference>
<dbReference type="GO" id="GO:0006629">
    <property type="term" value="P:lipid metabolic process"/>
    <property type="evidence" value="ECO:0007669"/>
    <property type="project" value="InterPro"/>
</dbReference>
<reference evidence="3" key="1">
    <citation type="submission" date="2016-10" db="EMBL/GenBank/DDBJ databases">
        <authorList>
            <person name="Varghese N."/>
            <person name="Submissions S."/>
        </authorList>
    </citation>
    <scope>NUCLEOTIDE SEQUENCE [LARGE SCALE GENOMIC DNA]</scope>
    <source>
        <strain evidence="3">CGMCC 1.8975</strain>
    </source>
</reference>
<feature type="domain" description="GP-PDE" evidence="1">
    <location>
        <begin position="31"/>
        <end position="300"/>
    </location>
</feature>
<dbReference type="PANTHER" id="PTHR46211:SF14">
    <property type="entry name" value="GLYCEROPHOSPHODIESTER PHOSPHODIESTERASE"/>
    <property type="match status" value="1"/>
</dbReference>
<evidence type="ECO:0000313" key="3">
    <source>
        <dbReference type="Proteomes" id="UP000199249"/>
    </source>
</evidence>
<protein>
    <submittedName>
        <fullName evidence="2">Glycerophosphoryl diester phosphodiesterase</fullName>
    </submittedName>
</protein>
<dbReference type="InterPro" id="IPR017946">
    <property type="entry name" value="PLC-like_Pdiesterase_TIM-brl"/>
</dbReference>
<dbReference type="PROSITE" id="PS51704">
    <property type="entry name" value="GP_PDE"/>
    <property type="match status" value="1"/>
</dbReference>
<dbReference type="AlphaFoldDB" id="A0A1H3GJ19"/>
<evidence type="ECO:0000259" key="1">
    <source>
        <dbReference type="PROSITE" id="PS51704"/>
    </source>
</evidence>
<evidence type="ECO:0000313" key="2">
    <source>
        <dbReference type="EMBL" id="SDY03271.1"/>
    </source>
</evidence>
<dbReference type="Proteomes" id="UP000199249">
    <property type="component" value="Unassembled WGS sequence"/>
</dbReference>
<name>A0A1H3GJ19_9BACT</name>
<dbReference type="SUPFAM" id="SSF51695">
    <property type="entry name" value="PLC-like phosphodiesterases"/>
    <property type="match status" value="1"/>
</dbReference>
<dbReference type="EMBL" id="FNOV01000005">
    <property type="protein sequence ID" value="SDY03271.1"/>
    <property type="molecule type" value="Genomic_DNA"/>
</dbReference>
<gene>
    <name evidence="2" type="ORF">SAMN04488069_10551</name>
</gene>
<dbReference type="Pfam" id="PF03009">
    <property type="entry name" value="GDPD"/>
    <property type="match status" value="1"/>
</dbReference>
<keyword evidence="3" id="KW-1185">Reference proteome</keyword>
<dbReference type="Gene3D" id="3.20.20.190">
    <property type="entry name" value="Phosphatidylinositol (PI) phosphodiesterase"/>
    <property type="match status" value="1"/>
</dbReference>
<dbReference type="PANTHER" id="PTHR46211">
    <property type="entry name" value="GLYCEROPHOSPHORYL DIESTER PHOSPHODIESTERASE"/>
    <property type="match status" value="1"/>
</dbReference>
<organism evidence="2 3">
    <name type="scientific">Hymenobacter psychrophilus</name>
    <dbReference type="NCBI Taxonomy" id="651662"/>
    <lineage>
        <taxon>Bacteria</taxon>
        <taxon>Pseudomonadati</taxon>
        <taxon>Bacteroidota</taxon>
        <taxon>Cytophagia</taxon>
        <taxon>Cytophagales</taxon>
        <taxon>Hymenobacteraceae</taxon>
        <taxon>Hymenobacter</taxon>
    </lineage>
</organism>
<dbReference type="STRING" id="651662.SAMN04488069_10551"/>
<accession>A0A1H3GJ19</accession>
<dbReference type="GO" id="GO:0008081">
    <property type="term" value="F:phosphoric diester hydrolase activity"/>
    <property type="evidence" value="ECO:0007669"/>
    <property type="project" value="InterPro"/>
</dbReference>